<feature type="region of interest" description="Disordered" evidence="2">
    <location>
        <begin position="466"/>
        <end position="487"/>
    </location>
</feature>
<dbReference type="SMART" id="SM00287">
    <property type="entry name" value="SH3b"/>
    <property type="match status" value="1"/>
</dbReference>
<gene>
    <name evidence="6" type="ORF">C5Y98_15285</name>
</gene>
<feature type="chain" id="PRO_5015770561" description="SH3b domain-containing protein" evidence="4">
    <location>
        <begin position="44"/>
        <end position="934"/>
    </location>
</feature>
<feature type="repeat" description="TPR" evidence="1">
    <location>
        <begin position="736"/>
        <end position="769"/>
    </location>
</feature>
<dbReference type="PROSITE" id="PS50005">
    <property type="entry name" value="TPR"/>
    <property type="match status" value="1"/>
</dbReference>
<dbReference type="InterPro" id="IPR011990">
    <property type="entry name" value="TPR-like_helical_dom_sf"/>
</dbReference>
<evidence type="ECO:0000259" key="5">
    <source>
        <dbReference type="PROSITE" id="PS51781"/>
    </source>
</evidence>
<reference evidence="6 7" key="1">
    <citation type="submission" date="2018-02" db="EMBL/GenBank/DDBJ databases">
        <title>Comparative genomes isolates from brazilian mangrove.</title>
        <authorList>
            <person name="Araujo J.E."/>
            <person name="Taketani R.G."/>
            <person name="Silva M.C.P."/>
            <person name="Loureco M.V."/>
            <person name="Andreote F.D."/>
        </authorList>
    </citation>
    <scope>NUCLEOTIDE SEQUENCE [LARGE SCALE GENOMIC DNA]</scope>
    <source>
        <strain evidence="6 7">NAP PRIS-MGV</strain>
    </source>
</reference>
<name>A0A2S8FN53_9BACT</name>
<dbReference type="SUPFAM" id="SSF48452">
    <property type="entry name" value="TPR-like"/>
    <property type="match status" value="1"/>
</dbReference>
<evidence type="ECO:0000256" key="3">
    <source>
        <dbReference type="SAM" id="Phobius"/>
    </source>
</evidence>
<dbReference type="InterPro" id="IPR025738">
    <property type="entry name" value="BatD"/>
</dbReference>
<dbReference type="Gene3D" id="1.25.40.10">
    <property type="entry name" value="Tetratricopeptide repeat domain"/>
    <property type="match status" value="1"/>
</dbReference>
<dbReference type="PROSITE" id="PS51781">
    <property type="entry name" value="SH3B"/>
    <property type="match status" value="1"/>
</dbReference>
<evidence type="ECO:0000313" key="7">
    <source>
        <dbReference type="Proteomes" id="UP000239388"/>
    </source>
</evidence>
<dbReference type="SMART" id="SM00028">
    <property type="entry name" value="TPR"/>
    <property type="match status" value="1"/>
</dbReference>
<feature type="transmembrane region" description="Helical" evidence="3">
    <location>
        <begin position="506"/>
        <end position="525"/>
    </location>
</feature>
<protein>
    <recommendedName>
        <fullName evidence="5">SH3b domain-containing protein</fullName>
    </recommendedName>
</protein>
<keyword evidence="3" id="KW-1133">Transmembrane helix</keyword>
<dbReference type="PANTHER" id="PTHR40940:SF2">
    <property type="entry name" value="BATD"/>
    <property type="match status" value="1"/>
</dbReference>
<feature type="transmembrane region" description="Helical" evidence="3">
    <location>
        <begin position="810"/>
        <end position="832"/>
    </location>
</feature>
<evidence type="ECO:0000313" key="6">
    <source>
        <dbReference type="EMBL" id="PQO33603.1"/>
    </source>
</evidence>
<sequence>MARLGIVNNPFIPSSKMKPRNYLTALLALAAVFLGSAVTSAHAADLQAALSSREAYVGAPIMLHLEVANASSHDEPTLPEVRGLDIQSAGAPSRSTQTTIINGRRTDRTSATYTWRITPRQAGTFEIPPIDLKVDGQIRSTRPMRFVATKSETGDLLFAEITGQQKEIYVGQPLTLTLNLWIKPYHNNEFDLTLSEENMWQMISEGTNWGAFTERMTELAENRQRPGGEEVLRTDSNGQERAYYQYQIEATVYPKKPGQIEVGDLQIVVDYPTRLAKSRDPFGSMFDDDFFGGMSPFGGRDFSPFRRNSLSVVASRPVVAEATVAPIDVKPVPTAGRPADYRGTVGQYQIVTQALPTDVKAGDPITLHIGIRGDGPMELVQAPPLAALPQLTADFKVANEPLAGLVEGDTKLFTTTIRPRREGITEIPAIPLTFFDPAKEAFVTVKSEPIAIHVSKAERLALDSIVGNPSSADRPHDDQASAAPTLDLQNYTRDDALTSSSSQGNWPWMLAMLLPPLAVALAWVVKHHGHLFTNNRSPQEQRIHAARHAIQTAGSPAEVASVANSLAAEIGNGADRAQLDQLLALCDQAAYSGSSDQQLPALKHQAIDLLDQVSRTTVEHRPQAATRMFGRRQMIATACLALAVLAVAVPVGSHFAGQSAQATADHDRVATTTPESQQPALPTLSDQQMAIILAEANTAYQDGRKASADDAAAAKEEFAQAATKYGQLVENGVRNSNLYVNLANAQLQLGATGKAIANYERALDHDPSNWQARNNLSIARSALHGLSNETENATSLGGLLSKSAEQLQSVLPPSVTTTMCASLWLALCGVILGSLVRPSRYWNVASLSVAGLLLVAVGVTNLERLTTADEPDAIVATQTAVLREAPGDQFPAIQSEALKEGEGLDVLKVDGNWVQIQTADGATGWVANPDVELL</sequence>
<accession>A0A2S8FN53</accession>
<feature type="transmembrane region" description="Helical" evidence="3">
    <location>
        <begin position="635"/>
        <end position="656"/>
    </location>
</feature>
<dbReference type="Pfam" id="PF08239">
    <property type="entry name" value="SH3_3"/>
    <property type="match status" value="1"/>
</dbReference>
<feature type="signal peptide" evidence="4">
    <location>
        <begin position="1"/>
        <end position="43"/>
    </location>
</feature>
<dbReference type="InterPro" id="IPR019734">
    <property type="entry name" value="TPR_rpt"/>
</dbReference>
<feature type="domain" description="SH3b" evidence="5">
    <location>
        <begin position="870"/>
        <end position="934"/>
    </location>
</feature>
<dbReference type="AlphaFoldDB" id="A0A2S8FN53"/>
<proteinExistence type="predicted"/>
<dbReference type="EMBL" id="PUIB01000017">
    <property type="protein sequence ID" value="PQO33603.1"/>
    <property type="molecule type" value="Genomic_DNA"/>
</dbReference>
<evidence type="ECO:0000256" key="1">
    <source>
        <dbReference type="PROSITE-ProRule" id="PRU00339"/>
    </source>
</evidence>
<keyword evidence="3" id="KW-0472">Membrane</keyword>
<keyword evidence="3" id="KW-0812">Transmembrane</keyword>
<dbReference type="Pfam" id="PF13584">
    <property type="entry name" value="BatD"/>
    <property type="match status" value="2"/>
</dbReference>
<keyword evidence="4" id="KW-0732">Signal</keyword>
<evidence type="ECO:0000256" key="4">
    <source>
        <dbReference type="SAM" id="SignalP"/>
    </source>
</evidence>
<comment type="caution">
    <text evidence="6">The sequence shown here is derived from an EMBL/GenBank/DDBJ whole genome shotgun (WGS) entry which is preliminary data.</text>
</comment>
<dbReference type="InterPro" id="IPR003646">
    <property type="entry name" value="SH3-like_bac-type"/>
</dbReference>
<keyword evidence="1" id="KW-0802">TPR repeat</keyword>
<organism evidence="6 7">
    <name type="scientific">Blastopirellula marina</name>
    <dbReference type="NCBI Taxonomy" id="124"/>
    <lineage>
        <taxon>Bacteria</taxon>
        <taxon>Pseudomonadati</taxon>
        <taxon>Planctomycetota</taxon>
        <taxon>Planctomycetia</taxon>
        <taxon>Pirellulales</taxon>
        <taxon>Pirellulaceae</taxon>
        <taxon>Blastopirellula</taxon>
    </lineage>
</organism>
<feature type="transmembrane region" description="Helical" evidence="3">
    <location>
        <begin position="844"/>
        <end position="862"/>
    </location>
</feature>
<dbReference type="Gene3D" id="2.30.30.40">
    <property type="entry name" value="SH3 Domains"/>
    <property type="match status" value="1"/>
</dbReference>
<dbReference type="PANTHER" id="PTHR40940">
    <property type="entry name" value="PROTEIN BATD-RELATED"/>
    <property type="match status" value="1"/>
</dbReference>
<dbReference type="Proteomes" id="UP000239388">
    <property type="component" value="Unassembled WGS sequence"/>
</dbReference>
<evidence type="ECO:0000256" key="2">
    <source>
        <dbReference type="SAM" id="MobiDB-lite"/>
    </source>
</evidence>